<evidence type="ECO:0000313" key="2">
    <source>
        <dbReference type="Proteomes" id="UP000026915"/>
    </source>
</evidence>
<protein>
    <submittedName>
        <fullName evidence="1">Uncharacterized protein</fullName>
    </submittedName>
</protein>
<dbReference type="HOGENOM" id="CLU_098110_0_0_1"/>
<dbReference type="GO" id="GO:0042138">
    <property type="term" value="P:meiotic DNA double-strand break formation"/>
    <property type="evidence" value="ECO:0007669"/>
    <property type="project" value="InterPro"/>
</dbReference>
<dbReference type="STRING" id="3641.A0A061GYP1"/>
<dbReference type="PANTHER" id="PTHR37176">
    <property type="entry name" value="F10K1.23"/>
    <property type="match status" value="1"/>
</dbReference>
<sequence length="274" mass="31054">MADVGVDQQISLFRSQIENKKFNDDSLRILKSLLVSKDVKSLIQTRSNLIEFIRSESLSVIRQIAAKTVDQQLFVLEFFVRAFAIIGDIESCLALRYEALVLRDHKSEIQKWLQVSHLEWLNFAEQSLENGFHAVAVKACDYALSCLEGNDVAESKTDESLENLQVTEKINKLKNSALTLAASGSGMSHVYFLHHTTKAWGSLRLFITVQAQTAEYLRKKTSERSNPQPPICKKPRFAASVLYRNGIKKHNERKLIASQKKVQLISIESDSTRN</sequence>
<dbReference type="OMA" id="RNCAMAS"/>
<name>A0A061GYP1_THECC</name>
<dbReference type="FunCoup" id="A0A061GYP1">
    <property type="interactions" value="1"/>
</dbReference>
<organism evidence="1 2">
    <name type="scientific">Theobroma cacao</name>
    <name type="common">Cacao</name>
    <name type="synonym">Cocoa</name>
    <dbReference type="NCBI Taxonomy" id="3641"/>
    <lineage>
        <taxon>Eukaryota</taxon>
        <taxon>Viridiplantae</taxon>
        <taxon>Streptophyta</taxon>
        <taxon>Embryophyta</taxon>
        <taxon>Tracheophyta</taxon>
        <taxon>Spermatophyta</taxon>
        <taxon>Magnoliopsida</taxon>
        <taxon>eudicotyledons</taxon>
        <taxon>Gunneridae</taxon>
        <taxon>Pentapetalae</taxon>
        <taxon>rosids</taxon>
        <taxon>malvids</taxon>
        <taxon>Malvales</taxon>
        <taxon>Malvaceae</taxon>
        <taxon>Byttnerioideae</taxon>
        <taxon>Theobroma</taxon>
    </lineage>
</organism>
<keyword evidence="2" id="KW-1185">Reference proteome</keyword>
<accession>A0A061GYP1</accession>
<proteinExistence type="predicted"/>
<reference evidence="1 2" key="1">
    <citation type="journal article" date="2013" name="Genome Biol.">
        <title>The genome sequence of the most widely cultivated cacao type and its use to identify candidate genes regulating pod color.</title>
        <authorList>
            <person name="Motamayor J.C."/>
            <person name="Mockaitis K."/>
            <person name="Schmutz J."/>
            <person name="Haiminen N."/>
            <person name="Iii D.L."/>
            <person name="Cornejo O."/>
            <person name="Findley S.D."/>
            <person name="Zheng P."/>
            <person name="Utro F."/>
            <person name="Royaert S."/>
            <person name="Saski C."/>
            <person name="Jenkins J."/>
            <person name="Podicheti R."/>
            <person name="Zhao M."/>
            <person name="Scheffler B.E."/>
            <person name="Stack J.C."/>
            <person name="Feltus F.A."/>
            <person name="Mustiga G.M."/>
            <person name="Amores F."/>
            <person name="Phillips W."/>
            <person name="Marelli J.P."/>
            <person name="May G.D."/>
            <person name="Shapiro H."/>
            <person name="Ma J."/>
            <person name="Bustamante C.D."/>
            <person name="Schnell R.J."/>
            <person name="Main D."/>
            <person name="Gilbert D."/>
            <person name="Parida L."/>
            <person name="Kuhn D.N."/>
        </authorList>
    </citation>
    <scope>NUCLEOTIDE SEQUENCE [LARGE SCALE GENOMIC DNA]</scope>
    <source>
        <strain evidence="2">cv. Matina 1-6</strain>
    </source>
</reference>
<dbReference type="AlphaFoldDB" id="A0A061GYP1"/>
<dbReference type="EMBL" id="CM001887">
    <property type="protein sequence ID" value="EOY34593.1"/>
    <property type="molecule type" value="Genomic_DNA"/>
</dbReference>
<dbReference type="InterPro" id="IPR044969">
    <property type="entry name" value="DFO"/>
</dbReference>
<dbReference type="Proteomes" id="UP000026915">
    <property type="component" value="Chromosome 9"/>
</dbReference>
<evidence type="ECO:0000313" key="1">
    <source>
        <dbReference type="EMBL" id="EOY34593.1"/>
    </source>
</evidence>
<gene>
    <name evidence="1" type="ORF">TCM_042211</name>
</gene>
<dbReference type="Gramene" id="EOY34593">
    <property type="protein sequence ID" value="EOY34593"/>
    <property type="gene ID" value="TCM_042211"/>
</dbReference>
<dbReference type="eggNOG" id="ENOG502RXSP">
    <property type="taxonomic scope" value="Eukaryota"/>
</dbReference>
<dbReference type="InParanoid" id="A0A061GYP1"/>
<dbReference type="PANTHER" id="PTHR37176:SF1">
    <property type="entry name" value="PROTEIN DOUBLE-STRAND BREAK FORMATION"/>
    <property type="match status" value="1"/>
</dbReference>